<proteinExistence type="predicted"/>
<keyword evidence="8" id="KW-0961">Cell wall biogenesis/degradation</keyword>
<evidence type="ECO:0000256" key="8">
    <source>
        <dbReference type="ARBA" id="ARBA00023316"/>
    </source>
</evidence>
<reference evidence="12 13" key="1">
    <citation type="submission" date="2017-08" db="EMBL/GenBank/DDBJ databases">
        <title>Infants hospitalized years apart are colonized by the same room-sourced microbial strains.</title>
        <authorList>
            <person name="Brooks B."/>
            <person name="Olm M.R."/>
            <person name="Firek B.A."/>
            <person name="Baker R."/>
            <person name="Thomas B.C."/>
            <person name="Morowitz M.J."/>
            <person name="Banfield J.F."/>
        </authorList>
    </citation>
    <scope>NUCLEOTIDE SEQUENCE [LARGE SCALE GENOMIC DNA]</scope>
    <source>
        <strain evidence="12">S2_018_000_R2_104</strain>
    </source>
</reference>
<dbReference type="InterPro" id="IPR036565">
    <property type="entry name" value="Mur-like_cat_sf"/>
</dbReference>
<dbReference type="GO" id="GO:0008360">
    <property type="term" value="P:regulation of cell shape"/>
    <property type="evidence" value="ECO:0007669"/>
    <property type="project" value="UniProtKB-KW"/>
</dbReference>
<dbReference type="InterPro" id="IPR000713">
    <property type="entry name" value="Mur_ligase_N"/>
</dbReference>
<evidence type="ECO:0000256" key="3">
    <source>
        <dbReference type="ARBA" id="ARBA00022741"/>
    </source>
</evidence>
<dbReference type="GO" id="GO:0016881">
    <property type="term" value="F:acid-amino acid ligase activity"/>
    <property type="evidence" value="ECO:0007669"/>
    <property type="project" value="InterPro"/>
</dbReference>
<dbReference type="AlphaFoldDB" id="A0A2W5A081"/>
<feature type="non-terminal residue" evidence="12">
    <location>
        <position position="370"/>
    </location>
</feature>
<dbReference type="SUPFAM" id="SSF53244">
    <property type="entry name" value="MurD-like peptide ligases, peptide-binding domain"/>
    <property type="match status" value="1"/>
</dbReference>
<evidence type="ECO:0000256" key="1">
    <source>
        <dbReference type="ARBA" id="ARBA00022598"/>
    </source>
</evidence>
<keyword evidence="4" id="KW-0067">ATP-binding</keyword>
<accession>A0A2W5A081</accession>
<evidence type="ECO:0000313" key="12">
    <source>
        <dbReference type="EMBL" id="PZO87953.1"/>
    </source>
</evidence>
<dbReference type="SUPFAM" id="SSF51984">
    <property type="entry name" value="MurCD N-terminal domain"/>
    <property type="match status" value="1"/>
</dbReference>
<keyword evidence="5" id="KW-0133">Cell shape</keyword>
<comment type="caution">
    <text evidence="12">The sequence shown here is derived from an EMBL/GenBank/DDBJ whole genome shotgun (WGS) entry which is preliminary data.</text>
</comment>
<evidence type="ECO:0000259" key="11">
    <source>
        <dbReference type="Pfam" id="PF08245"/>
    </source>
</evidence>
<organism evidence="12 13">
    <name type="scientific">Micavibrio aeruginosavorus</name>
    <dbReference type="NCBI Taxonomy" id="349221"/>
    <lineage>
        <taxon>Bacteria</taxon>
        <taxon>Pseudomonadati</taxon>
        <taxon>Bdellovibrionota</taxon>
        <taxon>Bdellovibrionia</taxon>
        <taxon>Bdellovibrionales</taxon>
        <taxon>Pseudobdellovibrionaceae</taxon>
        <taxon>Micavibrio</taxon>
    </lineage>
</organism>
<dbReference type="EMBL" id="QFNK01000034">
    <property type="protein sequence ID" value="PZO87953.1"/>
    <property type="molecule type" value="Genomic_DNA"/>
</dbReference>
<dbReference type="Proteomes" id="UP000249557">
    <property type="component" value="Unassembled WGS sequence"/>
</dbReference>
<evidence type="ECO:0000259" key="9">
    <source>
        <dbReference type="Pfam" id="PF01225"/>
    </source>
</evidence>
<evidence type="ECO:0000313" key="13">
    <source>
        <dbReference type="Proteomes" id="UP000249557"/>
    </source>
</evidence>
<dbReference type="GO" id="GO:0009252">
    <property type="term" value="P:peptidoglycan biosynthetic process"/>
    <property type="evidence" value="ECO:0007669"/>
    <property type="project" value="UniProtKB-KW"/>
</dbReference>
<dbReference type="InterPro" id="IPR013221">
    <property type="entry name" value="Mur_ligase_cen"/>
</dbReference>
<evidence type="ECO:0000256" key="7">
    <source>
        <dbReference type="ARBA" id="ARBA00023306"/>
    </source>
</evidence>
<evidence type="ECO:0000256" key="5">
    <source>
        <dbReference type="ARBA" id="ARBA00022960"/>
    </source>
</evidence>
<protein>
    <submittedName>
        <fullName evidence="12">UDP-N-acetylmuramate--alanine ligase</fullName>
    </submittedName>
</protein>
<feature type="domain" description="Mur ligase central" evidence="11">
    <location>
        <begin position="99"/>
        <end position="278"/>
    </location>
</feature>
<sequence length="370" mass="39485">MLPLAVILKGMGHDVSGSDRSYDQGRTPEKFAWISAQGIKLHPQDGSGISSALDEVVISKAVEDTVPDIAAAKAKGIKIITRVEMLVRLFNEGGKRIAIAGTSGKTTTTGMTGYILKEAGLDPTVMNGGIFRNYIYENPYATAFVGQGEIFVSEVDESDGAEAVATYRPDIAVLHNITLDHQPMSELVPMFAGFLSHAKRVVLNADEDAVLEAAGEYAKGALTYSMKGRKADVTASDIAVHPDGVSATIHYNGHEHQLRLHVPGRHNLSNALAALTAACAAGVEMADAVRLLSGFSGIRRRLEVVGNANGITVIDDFAHNPDKIAASLGALHEFSGRVHIFFQPHGYGFLKVVGKELAESFAHNMRAGDR</sequence>
<keyword evidence="6" id="KW-0573">Peptidoglycan synthesis</keyword>
<keyword evidence="1 12" id="KW-0436">Ligase</keyword>
<dbReference type="SUPFAM" id="SSF53623">
    <property type="entry name" value="MurD-like peptide ligases, catalytic domain"/>
    <property type="match status" value="1"/>
</dbReference>
<dbReference type="Gene3D" id="3.40.50.720">
    <property type="entry name" value="NAD(P)-binding Rossmann-like Domain"/>
    <property type="match status" value="1"/>
</dbReference>
<dbReference type="PANTHER" id="PTHR43445:SF3">
    <property type="entry name" value="UDP-N-ACETYLMURAMATE--L-ALANINE LIGASE"/>
    <property type="match status" value="1"/>
</dbReference>
<evidence type="ECO:0000256" key="6">
    <source>
        <dbReference type="ARBA" id="ARBA00022984"/>
    </source>
</evidence>
<keyword evidence="7" id="KW-0131">Cell cycle</keyword>
<dbReference type="Pfam" id="PF02875">
    <property type="entry name" value="Mur_ligase_C"/>
    <property type="match status" value="1"/>
</dbReference>
<keyword evidence="3" id="KW-0547">Nucleotide-binding</keyword>
<keyword evidence="2" id="KW-0132">Cell division</keyword>
<dbReference type="PANTHER" id="PTHR43445">
    <property type="entry name" value="UDP-N-ACETYLMURAMATE--L-ALANINE LIGASE-RELATED"/>
    <property type="match status" value="1"/>
</dbReference>
<evidence type="ECO:0000256" key="2">
    <source>
        <dbReference type="ARBA" id="ARBA00022618"/>
    </source>
</evidence>
<dbReference type="GO" id="GO:0005524">
    <property type="term" value="F:ATP binding"/>
    <property type="evidence" value="ECO:0007669"/>
    <property type="project" value="UniProtKB-KW"/>
</dbReference>
<dbReference type="InterPro" id="IPR036615">
    <property type="entry name" value="Mur_ligase_C_dom_sf"/>
</dbReference>
<dbReference type="InterPro" id="IPR004101">
    <property type="entry name" value="Mur_ligase_C"/>
</dbReference>
<dbReference type="Gene3D" id="3.90.190.20">
    <property type="entry name" value="Mur ligase, C-terminal domain"/>
    <property type="match status" value="1"/>
</dbReference>
<feature type="domain" description="Mur ligase C-terminal" evidence="10">
    <location>
        <begin position="300"/>
        <end position="357"/>
    </location>
</feature>
<dbReference type="Pfam" id="PF08245">
    <property type="entry name" value="Mur_ligase_M"/>
    <property type="match status" value="1"/>
</dbReference>
<name>A0A2W5A081_9BACT</name>
<dbReference type="GO" id="GO:0051301">
    <property type="term" value="P:cell division"/>
    <property type="evidence" value="ECO:0007669"/>
    <property type="project" value="UniProtKB-KW"/>
</dbReference>
<evidence type="ECO:0000256" key="4">
    <source>
        <dbReference type="ARBA" id="ARBA00022840"/>
    </source>
</evidence>
<evidence type="ECO:0000259" key="10">
    <source>
        <dbReference type="Pfam" id="PF02875"/>
    </source>
</evidence>
<dbReference type="Pfam" id="PF01225">
    <property type="entry name" value="Mur_ligase"/>
    <property type="match status" value="1"/>
</dbReference>
<dbReference type="Gene3D" id="3.40.1190.10">
    <property type="entry name" value="Mur-like, catalytic domain"/>
    <property type="match status" value="1"/>
</dbReference>
<dbReference type="GO" id="GO:0071555">
    <property type="term" value="P:cell wall organization"/>
    <property type="evidence" value="ECO:0007669"/>
    <property type="project" value="UniProtKB-KW"/>
</dbReference>
<dbReference type="InterPro" id="IPR050061">
    <property type="entry name" value="MurCDEF_pg_biosynth"/>
</dbReference>
<gene>
    <name evidence="12" type="ORF">DI626_02815</name>
</gene>
<feature type="domain" description="Mur ligase N-terminal catalytic" evidence="9">
    <location>
        <begin position="1"/>
        <end position="91"/>
    </location>
</feature>